<feature type="transmembrane region" description="Helical" evidence="1">
    <location>
        <begin position="20"/>
        <end position="41"/>
    </location>
</feature>
<feature type="transmembrane region" description="Helical" evidence="1">
    <location>
        <begin position="61"/>
        <end position="81"/>
    </location>
</feature>
<proteinExistence type="predicted"/>
<dbReference type="AlphaFoldDB" id="A0A812IEJ6"/>
<organism evidence="2 3">
    <name type="scientific">Symbiodinium natans</name>
    <dbReference type="NCBI Taxonomy" id="878477"/>
    <lineage>
        <taxon>Eukaryota</taxon>
        <taxon>Sar</taxon>
        <taxon>Alveolata</taxon>
        <taxon>Dinophyceae</taxon>
        <taxon>Suessiales</taxon>
        <taxon>Symbiodiniaceae</taxon>
        <taxon>Symbiodinium</taxon>
    </lineage>
</organism>
<evidence type="ECO:0000256" key="1">
    <source>
        <dbReference type="SAM" id="Phobius"/>
    </source>
</evidence>
<sequence length="700" mass="78346">MLHLRRSKSEKPPRAVYRRYAGAVAIPAVGVFVGLYPFLPVCQWHSFMEEDNIPEDPSQWVLRWVDAVASIGITVVAALAVKVKHAESNYIRHAVWAIVGSWMLVVLLAATMFVAKKYHPILQHASWHLEGVNFMWIAWLMVDRIAALCGGDSFAMSHSGTMIRTATACFHMRIVTETFLGFTDTSLAIQLFFASTFLLLWFFLCLNIAVCLSRYLRIMQKEASARPLHGAKALRLTPLKVEELWAIRVLRCELTACMLITFSTTTLWWMPYKVLGWVMTKSFADATLLIPVVVAHRFNHLIKVTSVASLSGLLWSGTIPKPAPASTHKGLQAKSNSLKLGDVDIWSAKVQELGNRGVTVLSLLGFWRQLMEDKVMPSFDPFRSTTNDVVRQAIIPLTRQGEGGRAMSSIWAKGFDMPAQCMVTHNWSNLFLHLVAAIIADSLGERYYADIAASLAAGGEAMQLLESKLLERPECAGKTYWVCAFAVNQHACICDNFGRPPEGEADFREWDSKRRDTVTGELYAPCTCNEPRFYNHDEPALCEMNKFDAMMRHLNRTLRGFSHLVVADTNFEVFTRAWCIAEVVEAGMSDISQRILLHSQETLDCNYQRLSSIDVRHCQATRPEDKAMILSNIEDFDQFNAALQFAIFGTEGLLSKFTDGLGVAQQVGRIVHRVSTYGWHLGSGSSIGRTSTNTSSSDRV</sequence>
<feature type="transmembrane region" description="Helical" evidence="1">
    <location>
        <begin position="249"/>
        <end position="269"/>
    </location>
</feature>
<evidence type="ECO:0000313" key="2">
    <source>
        <dbReference type="EMBL" id="CAE7032507.1"/>
    </source>
</evidence>
<keyword evidence="1" id="KW-1133">Transmembrane helix</keyword>
<comment type="caution">
    <text evidence="2">The sequence shown here is derived from an EMBL/GenBank/DDBJ whole genome shotgun (WGS) entry which is preliminary data.</text>
</comment>
<keyword evidence="1" id="KW-0472">Membrane</keyword>
<protein>
    <submittedName>
        <fullName evidence="2">Gstt1 protein</fullName>
    </submittedName>
</protein>
<evidence type="ECO:0000313" key="3">
    <source>
        <dbReference type="Proteomes" id="UP000604046"/>
    </source>
</evidence>
<name>A0A812IEJ6_9DINO</name>
<keyword evidence="1" id="KW-0812">Transmembrane</keyword>
<feature type="transmembrane region" description="Helical" evidence="1">
    <location>
        <begin position="188"/>
        <end position="212"/>
    </location>
</feature>
<dbReference type="Proteomes" id="UP000604046">
    <property type="component" value="Unassembled WGS sequence"/>
</dbReference>
<feature type="transmembrane region" description="Helical" evidence="1">
    <location>
        <begin position="93"/>
        <end position="114"/>
    </location>
</feature>
<keyword evidence="3" id="KW-1185">Reference proteome</keyword>
<accession>A0A812IEJ6</accession>
<dbReference type="OrthoDB" id="420061at2759"/>
<gene>
    <name evidence="2" type="primary">Gstt1</name>
    <name evidence="2" type="ORF">SNAT2548_LOCUS3911</name>
</gene>
<reference evidence="2" key="1">
    <citation type="submission" date="2021-02" db="EMBL/GenBank/DDBJ databases">
        <authorList>
            <person name="Dougan E. K."/>
            <person name="Rhodes N."/>
            <person name="Thang M."/>
            <person name="Chan C."/>
        </authorList>
    </citation>
    <scope>NUCLEOTIDE SEQUENCE</scope>
</reference>
<dbReference type="EMBL" id="CAJNDS010000239">
    <property type="protein sequence ID" value="CAE7032507.1"/>
    <property type="molecule type" value="Genomic_DNA"/>
</dbReference>